<dbReference type="InterPro" id="IPR003615">
    <property type="entry name" value="HNH_nuc"/>
</dbReference>
<dbReference type="Gene3D" id="3.90.75.20">
    <property type="match status" value="1"/>
</dbReference>
<feature type="domain" description="NUMOD4" evidence="1">
    <location>
        <begin position="12"/>
        <end position="67"/>
    </location>
</feature>
<protein>
    <submittedName>
        <fullName evidence="3">NUMOD4 motif-containing HNH endonuclease</fullName>
    </submittedName>
</protein>
<evidence type="ECO:0000259" key="1">
    <source>
        <dbReference type="Pfam" id="PF07463"/>
    </source>
</evidence>
<evidence type="ECO:0000313" key="3">
    <source>
        <dbReference type="EMBL" id="WZE67636.1"/>
    </source>
</evidence>
<dbReference type="Pfam" id="PF13392">
    <property type="entry name" value="HNH_3"/>
    <property type="match status" value="1"/>
</dbReference>
<keyword evidence="3" id="KW-0540">Nuclease</keyword>
<feature type="domain" description="HNH nuclease" evidence="2">
    <location>
        <begin position="79"/>
        <end position="123"/>
    </location>
</feature>
<evidence type="ECO:0000259" key="2">
    <source>
        <dbReference type="Pfam" id="PF13392"/>
    </source>
</evidence>
<dbReference type="RefSeq" id="WP_283721602.1">
    <property type="nucleotide sequence ID" value="NZ_CP124577.1"/>
</dbReference>
<organism evidence="3">
    <name type="scientific">Macrococcus psychrotolerans</name>
    <dbReference type="NCBI Taxonomy" id="3039389"/>
    <lineage>
        <taxon>Bacteria</taxon>
        <taxon>Bacillati</taxon>
        <taxon>Bacillota</taxon>
        <taxon>Bacilli</taxon>
        <taxon>Bacillales</taxon>
        <taxon>Staphylococcaceae</taxon>
        <taxon>Macrococcus</taxon>
    </lineage>
</organism>
<keyword evidence="3" id="KW-0255">Endonuclease</keyword>
<proteinExistence type="predicted"/>
<dbReference type="SUPFAM" id="SSF54060">
    <property type="entry name" value="His-Me finger endonucleases"/>
    <property type="match status" value="1"/>
</dbReference>
<reference evidence="3" key="1">
    <citation type="submission" date="2023-04" db="EMBL/GenBank/DDBJ databases">
        <title>Macrococci isolated from food, foodproducing animals, and human clinical materials.</title>
        <authorList>
            <person name="Maslanova I."/>
            <person name="Svec P."/>
            <person name="Sedlacek I."/>
            <person name="Novakova D."/>
            <person name="Keller J.E."/>
            <person name="Schwendener S."/>
            <person name="Finstrlova A."/>
            <person name="Botka T."/>
            <person name="Kovarovic V."/>
            <person name="Petras P."/>
            <person name="Perreten V."/>
            <person name="Pantucek R."/>
        </authorList>
    </citation>
    <scope>NUCLEOTIDE SEQUENCE</scope>
    <source>
        <strain evidence="3">NRL/St 21/332</strain>
    </source>
</reference>
<gene>
    <name evidence="3" type="ORF">QA541_05065</name>
</gene>
<keyword evidence="3" id="KW-0378">Hydrolase</keyword>
<dbReference type="EMBL" id="CP124577">
    <property type="protein sequence ID" value="WZE67636.1"/>
    <property type="molecule type" value="Genomic_DNA"/>
</dbReference>
<dbReference type="AlphaFoldDB" id="A0AAU6RBP3"/>
<dbReference type="GO" id="GO:0016788">
    <property type="term" value="F:hydrolase activity, acting on ester bonds"/>
    <property type="evidence" value="ECO:0007669"/>
    <property type="project" value="InterPro"/>
</dbReference>
<dbReference type="InterPro" id="IPR044925">
    <property type="entry name" value="His-Me_finger_sf"/>
</dbReference>
<dbReference type="Pfam" id="PF07463">
    <property type="entry name" value="NUMOD4"/>
    <property type="match status" value="1"/>
</dbReference>
<dbReference type="InterPro" id="IPR010902">
    <property type="entry name" value="NUMOD4"/>
</dbReference>
<dbReference type="GO" id="GO:0004519">
    <property type="term" value="F:endonuclease activity"/>
    <property type="evidence" value="ECO:0007669"/>
    <property type="project" value="UniProtKB-KW"/>
</dbReference>
<sequence length="191" mass="22043">MPMIQHCHSDIEIWKDVVGYEGIYEVSNHGRVRTKEGKVTYSDRHGIRVWKSRVLKEKNPKGRDVRVSLWKDKQDKSFLVHQLVGKAFLPVIPGKECINHIDGNPRNNHVSNLEWCNHLENSRHAFENGLMNTNMEVKLIHIKTGIEYEFISKARAGFFLGRSHGYISGITTRGKDVAVHRNGDKYKIIML</sequence>
<name>A0AAU6RBP3_9STAP</name>
<accession>A0AAU6RBP3</accession>